<dbReference type="GO" id="GO:0008081">
    <property type="term" value="F:phosphoric diester hydrolase activity"/>
    <property type="evidence" value="ECO:0007669"/>
    <property type="project" value="TreeGrafter"/>
</dbReference>
<dbReference type="InterPro" id="IPR020848">
    <property type="entry name" value="AP_endonuclease_F1_CS"/>
</dbReference>
<feature type="site" description="Important for catalytic activity" evidence="8">
    <location>
        <position position="256"/>
    </location>
</feature>
<comment type="cofactor">
    <cofactor evidence="7 9">
        <name>Mg(2+)</name>
        <dbReference type="ChEBI" id="CHEBI:18420"/>
    </cofactor>
    <cofactor evidence="7 9">
        <name>Mn(2+)</name>
        <dbReference type="ChEBI" id="CHEBI:29035"/>
    </cofactor>
    <text evidence="7 9">Probably binds two magnesium or manganese ions per subunit.</text>
</comment>
<dbReference type="AlphaFoldDB" id="A0AAV9II04"/>
<gene>
    <name evidence="11" type="ORF">GAYE_SCF29G4819</name>
</gene>
<evidence type="ECO:0000256" key="3">
    <source>
        <dbReference type="ARBA" id="ARBA00022723"/>
    </source>
</evidence>
<feature type="site" description="Transition state stabilizer" evidence="8">
    <location>
        <position position="185"/>
    </location>
</feature>
<dbReference type="Proteomes" id="UP001300502">
    <property type="component" value="Unassembled WGS sequence"/>
</dbReference>
<evidence type="ECO:0000256" key="7">
    <source>
        <dbReference type="PIRSR" id="PIRSR604808-2"/>
    </source>
</evidence>
<feature type="active site" description="Proton acceptor" evidence="6">
    <location>
        <position position="282"/>
    </location>
</feature>
<dbReference type="InterPro" id="IPR004808">
    <property type="entry name" value="AP_endonuc_1"/>
</dbReference>
<protein>
    <recommendedName>
        <fullName evidence="10">Endonuclease/exonuclease/phosphatase domain-containing protein</fullName>
    </recommendedName>
</protein>
<evidence type="ECO:0000256" key="6">
    <source>
        <dbReference type="PIRSR" id="PIRSR604808-1"/>
    </source>
</evidence>
<keyword evidence="7" id="KW-0464">Manganese</keyword>
<dbReference type="InterPro" id="IPR005135">
    <property type="entry name" value="Endo/exonuclease/phosphatase"/>
</dbReference>
<feature type="active site" evidence="6">
    <location>
        <position position="143"/>
    </location>
</feature>
<keyword evidence="12" id="KW-1185">Reference proteome</keyword>
<dbReference type="GO" id="GO:0003906">
    <property type="term" value="F:DNA-(apurinic or apyrimidinic site) endonuclease activity"/>
    <property type="evidence" value="ECO:0007669"/>
    <property type="project" value="TreeGrafter"/>
</dbReference>
<dbReference type="NCBIfam" id="TIGR00633">
    <property type="entry name" value="xth"/>
    <property type="match status" value="1"/>
</dbReference>
<keyword evidence="9" id="KW-0227">DNA damage</keyword>
<feature type="binding site" evidence="7">
    <location>
        <position position="183"/>
    </location>
    <ligand>
        <name>Mg(2+)</name>
        <dbReference type="ChEBI" id="CHEBI:18420"/>
        <label>1</label>
    </ligand>
</feature>
<keyword evidence="4" id="KW-0378">Hydrolase</keyword>
<dbReference type="Pfam" id="PF03372">
    <property type="entry name" value="Exo_endo_phos"/>
    <property type="match status" value="1"/>
</dbReference>
<proteinExistence type="inferred from homology"/>
<feature type="domain" description="Endonuclease/exonuclease/phosphatase" evidence="10">
    <location>
        <begin position="36"/>
        <end position="282"/>
    </location>
</feature>
<dbReference type="GO" id="GO:0008311">
    <property type="term" value="F:double-stranded DNA 3'-5' DNA exonuclease activity"/>
    <property type="evidence" value="ECO:0007669"/>
    <property type="project" value="TreeGrafter"/>
</dbReference>
<keyword evidence="3 7" id="KW-0479">Metal-binding</keyword>
<keyword evidence="5 7" id="KW-0460">Magnesium</keyword>
<dbReference type="SUPFAM" id="SSF56219">
    <property type="entry name" value="DNase I-like"/>
    <property type="match status" value="1"/>
</dbReference>
<comment type="cofactor">
    <cofactor evidence="1">
        <name>Mn(2+)</name>
        <dbReference type="ChEBI" id="CHEBI:29035"/>
    </cofactor>
</comment>
<feature type="site" description="Interaction with DNA substrate" evidence="8">
    <location>
        <position position="282"/>
    </location>
</feature>
<evidence type="ECO:0000256" key="8">
    <source>
        <dbReference type="PIRSR" id="PIRSR604808-3"/>
    </source>
</evidence>
<dbReference type="Gene3D" id="3.60.10.10">
    <property type="entry name" value="Endonuclease/exonuclease/phosphatase"/>
    <property type="match status" value="1"/>
</dbReference>
<dbReference type="PROSITE" id="PS51435">
    <property type="entry name" value="AP_NUCLEASE_F1_4"/>
    <property type="match status" value="1"/>
</dbReference>
<dbReference type="InterPro" id="IPR036691">
    <property type="entry name" value="Endo/exonu/phosph_ase_sf"/>
</dbReference>
<feature type="binding site" evidence="7">
    <location>
        <position position="282"/>
    </location>
    <ligand>
        <name>Mg(2+)</name>
        <dbReference type="ChEBI" id="CHEBI:18420"/>
        <label>1</label>
    </ligand>
</feature>
<dbReference type="GO" id="GO:0046872">
    <property type="term" value="F:metal ion binding"/>
    <property type="evidence" value="ECO:0007669"/>
    <property type="project" value="UniProtKB-KW"/>
</dbReference>
<dbReference type="GO" id="GO:0005634">
    <property type="term" value="C:nucleus"/>
    <property type="evidence" value="ECO:0007669"/>
    <property type="project" value="TreeGrafter"/>
</dbReference>
<dbReference type="PROSITE" id="PS00726">
    <property type="entry name" value="AP_NUCLEASE_F1_1"/>
    <property type="match status" value="1"/>
</dbReference>
<evidence type="ECO:0000256" key="1">
    <source>
        <dbReference type="ARBA" id="ARBA00001936"/>
    </source>
</evidence>
<dbReference type="GO" id="GO:0006284">
    <property type="term" value="P:base-excision repair"/>
    <property type="evidence" value="ECO:0007669"/>
    <property type="project" value="TreeGrafter"/>
</dbReference>
<feature type="binding site" evidence="7">
    <location>
        <position position="68"/>
    </location>
    <ligand>
        <name>Mg(2+)</name>
        <dbReference type="ChEBI" id="CHEBI:18420"/>
        <label>1</label>
    </ligand>
</feature>
<feature type="binding site" evidence="7">
    <location>
        <position position="185"/>
    </location>
    <ligand>
        <name>Mg(2+)</name>
        <dbReference type="ChEBI" id="CHEBI:18420"/>
        <label>1</label>
    </ligand>
</feature>
<organism evidence="11 12">
    <name type="scientific">Galdieria yellowstonensis</name>
    <dbReference type="NCBI Taxonomy" id="3028027"/>
    <lineage>
        <taxon>Eukaryota</taxon>
        <taxon>Rhodophyta</taxon>
        <taxon>Bangiophyceae</taxon>
        <taxon>Galdieriales</taxon>
        <taxon>Galdieriaceae</taxon>
        <taxon>Galdieria</taxon>
    </lineage>
</organism>
<dbReference type="CDD" id="cd09087">
    <property type="entry name" value="Ape1-like_AP-endo"/>
    <property type="match status" value="1"/>
</dbReference>
<keyword evidence="9" id="KW-0234">DNA repair</keyword>
<evidence type="ECO:0000256" key="2">
    <source>
        <dbReference type="ARBA" id="ARBA00007092"/>
    </source>
</evidence>
<reference evidence="11 12" key="1">
    <citation type="submission" date="2022-07" db="EMBL/GenBank/DDBJ databases">
        <title>Genome-wide signatures of adaptation to extreme environments.</title>
        <authorList>
            <person name="Cho C.H."/>
            <person name="Yoon H.S."/>
        </authorList>
    </citation>
    <scope>NUCLEOTIDE SEQUENCE [LARGE SCALE GENOMIC DNA]</scope>
    <source>
        <strain evidence="11 12">108.79 E11</strain>
    </source>
</reference>
<evidence type="ECO:0000256" key="9">
    <source>
        <dbReference type="RuleBase" id="RU362131"/>
    </source>
</evidence>
<evidence type="ECO:0000259" key="10">
    <source>
        <dbReference type="Pfam" id="PF03372"/>
    </source>
</evidence>
<sequence length="293" mass="33991">MNTWEDNSDNIGEPAKKKACTDASVSQKTGTSLKFLSWNVNSIKRVLERKQLINLVVQENPDFLCLQETKLTEDRIPGAFLLPQYHKYFCCCETKRGYSGTALFSKTAPIAVYKDFEGAYPEHHKSGRLIVAEYENFYVASIYVPNSGDKLKNLEYRLHSWDPDFRRYVVELQTKKPVILLGDFNVAHEEIDVYAPDRLRSKAGFVASEREHFSQFLKETNTIDTFRYLYPRQTQAYTFWEYKTGGRIRNQGWRIDYCLISCSLVERLMDSFILDKVQGSDHCPVGIRLLWSA</sequence>
<dbReference type="GO" id="GO:0003677">
    <property type="term" value="F:DNA binding"/>
    <property type="evidence" value="ECO:0007669"/>
    <property type="project" value="InterPro"/>
</dbReference>
<dbReference type="NCBIfam" id="TIGR00195">
    <property type="entry name" value="exoDNase_III"/>
    <property type="match status" value="1"/>
</dbReference>
<dbReference type="PANTHER" id="PTHR22748:SF6">
    <property type="entry name" value="DNA-(APURINIC OR APYRIMIDINIC SITE) ENDONUCLEASE"/>
    <property type="match status" value="1"/>
</dbReference>
<evidence type="ECO:0000256" key="5">
    <source>
        <dbReference type="ARBA" id="ARBA00022842"/>
    </source>
</evidence>
<comment type="caution">
    <text evidence="11">The sequence shown here is derived from an EMBL/GenBank/DDBJ whole genome shotgun (WGS) entry which is preliminary data.</text>
</comment>
<dbReference type="InterPro" id="IPR020847">
    <property type="entry name" value="AP_endonuclease_F1_BS"/>
</dbReference>
<dbReference type="PROSITE" id="PS00728">
    <property type="entry name" value="AP_NUCLEASE_F1_3"/>
    <property type="match status" value="1"/>
</dbReference>
<accession>A0AAV9II04</accession>
<evidence type="ECO:0000313" key="12">
    <source>
        <dbReference type="Proteomes" id="UP001300502"/>
    </source>
</evidence>
<name>A0AAV9II04_9RHOD</name>
<dbReference type="EMBL" id="JANCYU010000045">
    <property type="protein sequence ID" value="KAK4526901.1"/>
    <property type="molecule type" value="Genomic_DNA"/>
</dbReference>
<feature type="binding site" evidence="7">
    <location>
        <position position="39"/>
    </location>
    <ligand>
        <name>Mg(2+)</name>
        <dbReference type="ChEBI" id="CHEBI:18420"/>
        <label>1</label>
    </ligand>
</feature>
<evidence type="ECO:0000313" key="11">
    <source>
        <dbReference type="EMBL" id="KAK4526901.1"/>
    </source>
</evidence>
<dbReference type="PANTHER" id="PTHR22748">
    <property type="entry name" value="AP ENDONUCLEASE"/>
    <property type="match status" value="1"/>
</dbReference>
<feature type="binding site" evidence="7">
    <location>
        <position position="281"/>
    </location>
    <ligand>
        <name>Mg(2+)</name>
        <dbReference type="ChEBI" id="CHEBI:18420"/>
        <label>1</label>
    </ligand>
</feature>
<feature type="active site" description="Proton donor/acceptor" evidence="6">
    <location>
        <position position="183"/>
    </location>
</feature>
<evidence type="ECO:0000256" key="4">
    <source>
        <dbReference type="ARBA" id="ARBA00022801"/>
    </source>
</evidence>
<comment type="similarity">
    <text evidence="2 9">Belongs to the DNA repair enzymes AP/ExoA family.</text>
</comment>